<dbReference type="Proteomes" id="UP000006304">
    <property type="component" value="Chromosome"/>
</dbReference>
<keyword evidence="8" id="KW-1185">Reference proteome</keyword>
<evidence type="ECO:0000256" key="5">
    <source>
        <dbReference type="ARBA" id="ARBA00023002"/>
    </source>
</evidence>
<dbReference type="InterPro" id="IPR036318">
    <property type="entry name" value="FAD-bd_PCMH-like_sf"/>
</dbReference>
<dbReference type="AlphaFoldDB" id="K0EJA2"/>
<dbReference type="InterPro" id="IPR006094">
    <property type="entry name" value="Oxid_FAD_bind_N"/>
</dbReference>
<dbReference type="EMBL" id="CP003876">
    <property type="protein sequence ID" value="AFT99467.1"/>
    <property type="molecule type" value="Genomic_DNA"/>
</dbReference>
<dbReference type="RefSeq" id="WP_014982323.1">
    <property type="nucleotide sequence ID" value="NC_018681.1"/>
</dbReference>
<dbReference type="PANTHER" id="PTHR42973">
    <property type="entry name" value="BINDING OXIDOREDUCTASE, PUTATIVE (AFU_ORTHOLOGUE AFUA_1G17690)-RELATED"/>
    <property type="match status" value="1"/>
</dbReference>
<dbReference type="InterPro" id="IPR016166">
    <property type="entry name" value="FAD-bd_PCMH"/>
</dbReference>
<evidence type="ECO:0000256" key="1">
    <source>
        <dbReference type="ARBA" id="ARBA00001974"/>
    </source>
</evidence>
<evidence type="ECO:0000313" key="8">
    <source>
        <dbReference type="Proteomes" id="UP000006304"/>
    </source>
</evidence>
<evidence type="ECO:0000259" key="6">
    <source>
        <dbReference type="PROSITE" id="PS51387"/>
    </source>
</evidence>
<dbReference type="SUPFAM" id="SSF56176">
    <property type="entry name" value="FAD-binding/transporter-associated domain-like"/>
    <property type="match status" value="1"/>
</dbReference>
<comment type="cofactor">
    <cofactor evidence="1">
        <name>FAD</name>
        <dbReference type="ChEBI" id="CHEBI:57692"/>
    </cofactor>
</comment>
<dbReference type="STRING" id="1133849.O3I_007525"/>
<evidence type="ECO:0000313" key="7">
    <source>
        <dbReference type="EMBL" id="AFT99467.1"/>
    </source>
</evidence>
<comment type="similarity">
    <text evidence="2">Belongs to the oxygen-dependent FAD-linked oxidoreductase family.</text>
</comment>
<keyword evidence="5" id="KW-0560">Oxidoreductase</keyword>
<keyword evidence="4" id="KW-0274">FAD</keyword>
<dbReference type="eggNOG" id="COG0277">
    <property type="taxonomic scope" value="Bacteria"/>
</dbReference>
<reference evidence="7 8" key="1">
    <citation type="journal article" date="2012" name="J. Bacteriol.">
        <title>Complete genome sequence of Nocardia brasiliensis HUJEG-1.</title>
        <authorList>
            <person name="Vera-Cabrera L."/>
            <person name="Ortiz-Lopez R."/>
            <person name="Elizondo-Gonzalez R."/>
            <person name="Perez-Maya A.A."/>
            <person name="Ocampo-Candiani J."/>
        </authorList>
    </citation>
    <scope>NUCLEOTIDE SEQUENCE [LARGE SCALE GENOMIC DNA]</scope>
    <source>
        <strain evidence="8">ATCC 700358</strain>
    </source>
</reference>
<dbReference type="InterPro" id="IPR016167">
    <property type="entry name" value="FAD-bd_PCMH_sub1"/>
</dbReference>
<dbReference type="InterPro" id="IPR050416">
    <property type="entry name" value="FAD-linked_Oxidoreductase"/>
</dbReference>
<organism evidence="7 8">
    <name type="scientific">Nocardia brasiliensis (strain ATCC 700358 / HUJEG-1)</name>
    <dbReference type="NCBI Taxonomy" id="1133849"/>
    <lineage>
        <taxon>Bacteria</taxon>
        <taxon>Bacillati</taxon>
        <taxon>Actinomycetota</taxon>
        <taxon>Actinomycetes</taxon>
        <taxon>Mycobacteriales</taxon>
        <taxon>Nocardiaceae</taxon>
        <taxon>Nocardia</taxon>
    </lineage>
</organism>
<sequence>MSAGQDGKGGSFELSRRRLLVVGSGLAVAACTTDGSGTEAAPGDDSKLRSAVRGRVLLPGDEGFDLARKPWNLTVDQSVRAVVELADAEDATALVRYAKDAGSTLAVQPNGHNPSPAVNGTILVRTKRLNEIRVDPVARTARVGAGVSWGQVQEIASSHGLTGVAGSAPGVGITGYTLGGGLSWFARKFGWAADSVTAFEIIDADGRTRRVTAETEPDLFWALRGGGGDYALVTTIEFGLHPAPALYGGKVLWSADRAPQVMAAFREVTATAPDELTLWWSLLQFDGAPPMVGLDVTYLGDEAAGQALLRPFDGIDGKMRDTRRVLPIAELGTITGEPAEPSPIRSQIELLNGLTDADVAGLLAKPMAPVAAVQVRHLGGRLARASDTPAGAVAAPYYIGLIAPEVTPDMAAANATRMEDYLTALGSSRSRRTPLTLLGPGQAAADAFTPDTLARLRDIKRSADPHGVFRSNFPVLDPKSGR</sequence>
<dbReference type="PROSITE" id="PS51387">
    <property type="entry name" value="FAD_PCMH"/>
    <property type="match status" value="1"/>
</dbReference>
<dbReference type="KEGG" id="nbr:O3I_007525"/>
<dbReference type="GO" id="GO:0016491">
    <property type="term" value="F:oxidoreductase activity"/>
    <property type="evidence" value="ECO:0007669"/>
    <property type="project" value="UniProtKB-KW"/>
</dbReference>
<feature type="domain" description="FAD-binding PCMH-type" evidence="6">
    <location>
        <begin position="75"/>
        <end position="243"/>
    </location>
</feature>
<dbReference type="InterPro" id="IPR016169">
    <property type="entry name" value="FAD-bd_PCMH_sub2"/>
</dbReference>
<gene>
    <name evidence="7" type="ORF">O3I_007525</name>
</gene>
<name>K0EJA2_NOCB7</name>
<proteinExistence type="inferred from homology"/>
<dbReference type="Gene3D" id="3.40.462.20">
    <property type="match status" value="1"/>
</dbReference>
<dbReference type="PANTHER" id="PTHR42973:SF39">
    <property type="entry name" value="FAD-BINDING PCMH-TYPE DOMAIN-CONTAINING PROTEIN"/>
    <property type="match status" value="1"/>
</dbReference>
<accession>K0EJA2</accession>
<dbReference type="GO" id="GO:0071949">
    <property type="term" value="F:FAD binding"/>
    <property type="evidence" value="ECO:0007669"/>
    <property type="project" value="InterPro"/>
</dbReference>
<evidence type="ECO:0000256" key="3">
    <source>
        <dbReference type="ARBA" id="ARBA00022630"/>
    </source>
</evidence>
<evidence type="ECO:0000256" key="2">
    <source>
        <dbReference type="ARBA" id="ARBA00005466"/>
    </source>
</evidence>
<dbReference type="Gene3D" id="3.30.43.10">
    <property type="entry name" value="Uridine Diphospho-n-acetylenolpyruvylglucosamine Reductase, domain 2"/>
    <property type="match status" value="1"/>
</dbReference>
<dbReference type="HOGENOM" id="CLU_018354_10_0_11"/>
<protein>
    <submittedName>
        <fullName evidence="7">FAD/FMN-containing dehydrogenase</fullName>
    </submittedName>
</protein>
<dbReference type="Pfam" id="PF01565">
    <property type="entry name" value="FAD_binding_4"/>
    <property type="match status" value="1"/>
</dbReference>
<keyword evidence="3" id="KW-0285">Flavoprotein</keyword>
<dbReference type="Gene3D" id="3.30.465.10">
    <property type="match status" value="1"/>
</dbReference>
<evidence type="ECO:0000256" key="4">
    <source>
        <dbReference type="ARBA" id="ARBA00022827"/>
    </source>
</evidence>